<evidence type="ECO:0000256" key="2">
    <source>
        <dbReference type="ARBA" id="ARBA00004613"/>
    </source>
</evidence>
<keyword evidence="4" id="KW-0800">Toxin</keyword>
<dbReference type="PROSITE" id="PS50214">
    <property type="entry name" value="DISINTEGRIN_2"/>
    <property type="match status" value="1"/>
</dbReference>
<dbReference type="PANTHER" id="PTHR11905">
    <property type="entry name" value="ADAM A DISINTEGRIN AND METALLOPROTEASE DOMAIN"/>
    <property type="match status" value="1"/>
</dbReference>
<dbReference type="InterPro" id="IPR036436">
    <property type="entry name" value="Disintegrin_dom_sf"/>
</dbReference>
<evidence type="ECO:0000256" key="3">
    <source>
        <dbReference type="ARBA" id="ARBA00022525"/>
    </source>
</evidence>
<dbReference type="SUPFAM" id="SSF57552">
    <property type="entry name" value="Blood coagulation inhibitor (disintegrin)"/>
    <property type="match status" value="1"/>
</dbReference>
<feature type="region of interest" description="Disordered" evidence="11">
    <location>
        <begin position="756"/>
        <end position="905"/>
    </location>
</feature>
<evidence type="ECO:0000256" key="11">
    <source>
        <dbReference type="SAM" id="MobiDB-lite"/>
    </source>
</evidence>
<dbReference type="Pfam" id="PF01421">
    <property type="entry name" value="Reprolysin"/>
    <property type="match status" value="1"/>
</dbReference>
<dbReference type="InterPro" id="IPR000742">
    <property type="entry name" value="EGF"/>
</dbReference>
<evidence type="ECO:0000256" key="9">
    <source>
        <dbReference type="PROSITE-ProRule" id="PRU00068"/>
    </source>
</evidence>
<gene>
    <name evidence="17" type="primary">ADAM15</name>
</gene>
<feature type="compositionally biased region" description="Pro residues" evidence="11">
    <location>
        <begin position="851"/>
        <end position="863"/>
    </location>
</feature>
<evidence type="ECO:0000256" key="6">
    <source>
        <dbReference type="ARBA" id="ARBA00022989"/>
    </source>
</evidence>
<evidence type="ECO:0000256" key="8">
    <source>
        <dbReference type="ARBA" id="ARBA00023157"/>
    </source>
</evidence>
<feature type="compositionally biased region" description="Polar residues" evidence="11">
    <location>
        <begin position="761"/>
        <end position="771"/>
    </location>
</feature>
<dbReference type="PROSITE" id="PS51257">
    <property type="entry name" value="PROKAR_LIPOPROTEIN"/>
    <property type="match status" value="1"/>
</dbReference>
<keyword evidence="13" id="KW-0732">Signal</keyword>
<dbReference type="Pfam" id="PF08516">
    <property type="entry name" value="ADAM_CR"/>
    <property type="match status" value="1"/>
</dbReference>
<feature type="compositionally biased region" description="Pro residues" evidence="11">
    <location>
        <begin position="830"/>
        <end position="841"/>
    </location>
</feature>
<keyword evidence="5 12" id="KW-0812">Transmembrane</keyword>
<dbReference type="Proteomes" id="UP001652642">
    <property type="component" value="Chromosome 15"/>
</dbReference>
<dbReference type="CDD" id="cd04269">
    <property type="entry name" value="ZnMc_adamalysin_II_like"/>
    <property type="match status" value="1"/>
</dbReference>
<dbReference type="InterPro" id="IPR024079">
    <property type="entry name" value="MetalloPept_cat_dom_sf"/>
</dbReference>
<protein>
    <submittedName>
        <fullName evidence="17">Disintegrin and metalloproteinase domain-containing protein 15 isoform X1</fullName>
    </submittedName>
</protein>
<evidence type="ECO:0000256" key="5">
    <source>
        <dbReference type="ARBA" id="ARBA00022692"/>
    </source>
</evidence>
<dbReference type="SMART" id="SM00050">
    <property type="entry name" value="DISIN"/>
    <property type="match status" value="1"/>
</dbReference>
<dbReference type="Gene3D" id="3.40.390.10">
    <property type="entry name" value="Collagenase (Catalytic Domain)"/>
    <property type="match status" value="1"/>
</dbReference>
<keyword evidence="16" id="KW-1185">Reference proteome</keyword>
<feature type="signal peptide" evidence="13">
    <location>
        <begin position="1"/>
        <end position="18"/>
    </location>
</feature>
<comment type="caution">
    <text evidence="10">Lacks conserved residue(s) required for the propagation of feature annotation.</text>
</comment>
<dbReference type="SUPFAM" id="SSF55486">
    <property type="entry name" value="Metalloproteases ('zincins'), catalytic domain"/>
    <property type="match status" value="1"/>
</dbReference>
<dbReference type="InterPro" id="IPR001590">
    <property type="entry name" value="Peptidase_M12B"/>
</dbReference>
<dbReference type="PROSITE" id="PS50215">
    <property type="entry name" value="ADAM_MEPRO"/>
    <property type="match status" value="1"/>
</dbReference>
<keyword evidence="17" id="KW-0645">Protease</keyword>
<organism evidence="16 17">
    <name type="scientific">Pogona vitticeps</name>
    <name type="common">central bearded dragon</name>
    <dbReference type="NCBI Taxonomy" id="103695"/>
    <lineage>
        <taxon>Eukaryota</taxon>
        <taxon>Metazoa</taxon>
        <taxon>Chordata</taxon>
        <taxon>Craniata</taxon>
        <taxon>Vertebrata</taxon>
        <taxon>Euteleostomi</taxon>
        <taxon>Lepidosauria</taxon>
        <taxon>Squamata</taxon>
        <taxon>Bifurcata</taxon>
        <taxon>Unidentata</taxon>
        <taxon>Episquamata</taxon>
        <taxon>Toxicofera</taxon>
        <taxon>Iguania</taxon>
        <taxon>Acrodonta</taxon>
        <taxon>Agamidae</taxon>
        <taxon>Amphibolurinae</taxon>
        <taxon>Pogona</taxon>
    </lineage>
</organism>
<evidence type="ECO:0000256" key="1">
    <source>
        <dbReference type="ARBA" id="ARBA00004167"/>
    </source>
</evidence>
<feature type="binding site" evidence="10">
    <location>
        <position position="356"/>
    </location>
    <ligand>
        <name>Zn(2+)</name>
        <dbReference type="ChEBI" id="CHEBI:29105"/>
        <note>catalytic</note>
    </ligand>
</feature>
<keyword evidence="17" id="KW-0482">Metalloprotease</keyword>
<evidence type="ECO:0000313" key="17">
    <source>
        <dbReference type="RefSeq" id="XP_072839957.1"/>
    </source>
</evidence>
<dbReference type="RefSeq" id="XP_072839957.1">
    <property type="nucleotide sequence ID" value="XM_072983856.1"/>
</dbReference>
<dbReference type="GeneID" id="110080995"/>
<keyword evidence="10" id="KW-0479">Metal-binding</keyword>
<evidence type="ECO:0000256" key="10">
    <source>
        <dbReference type="PROSITE-ProRule" id="PRU00276"/>
    </source>
</evidence>
<keyword evidence="3" id="KW-0964">Secreted</keyword>
<feature type="domain" description="Peptidase M12B" evidence="15">
    <location>
        <begin position="218"/>
        <end position="420"/>
    </location>
</feature>
<evidence type="ECO:0000259" key="15">
    <source>
        <dbReference type="PROSITE" id="PS50215"/>
    </source>
</evidence>
<feature type="chain" id="PRO_5046099206" evidence="13">
    <location>
        <begin position="19"/>
        <end position="905"/>
    </location>
</feature>
<sequence>MELLRVAALLCASCGCLGAGGSGSVSQTTQRADGRARQPRWGDHLCSWPVQPRIVKGSRPVSLTEAALGRAGFPAQLQMLLELEGEHLTLDLLQNRERLAGAQVLVYYLPNGTRVARPSGGAERDCCYRGDIRGYHDSWAHICVCSGLRGLLAISEGRRYVLEPVNGGTTSAYRLDSLKQETGGCKVLFPPPEQLRLQAESGPTLHRRAKRDAAPEAGYVELVMVADQAEFRLDPDLQRIETRMSEIANYIDGFYRTLGLRVALVGVEIWSDRDRVPTDGSPQEVLERFLRWRQTDLLPRMPHDSVQLIMGAPFTEGIIGASTQGSICSRRSGGVSMDHSVSPLVMASTVSHQLGHNLGFDHDGAGCGCDGSSPNLPPGRSCIMEPLTGITPGLSFSSCTHRKVAQVLQRDRIGCLWDVPEPSRLVGSHCGNNLVEAEEECDCGLRLECTDPCCNASTCRLMPGAQCATRDACCHECKLRSAGFACRPSRSECDLPEYCDGVSARCPANVHKQDGTSCEGGNATCYGGTCPTYGRQCEELWGPGSVPVSDACVASLNSRGNPDGNCGRRANGSYISCAKNDVWCGQLQCQGSGASARKQNRQSREPGCPHKTPAPADDVLDLALVLPGTTCGPNKICVEKKCQDLSSLKLPGCQCNGRGVCNNKGHCHCELGWAPPDCQSSGGGGSMDSGPPAKEQAGTGASTAILLTTLLLLLVLALGLCFAKRIGLYKRLCQFSKGTSCQYSAEAETRVRFFHPAEQRGITQPEPQSYSRAPPERPQPPKWRQTTELQQMPVMKQPAPPGAPRPDPPSKPLPPDPVPKGRQALLQDRPAPPTRPLPADPIPKNAQAPSPAKPPPPRKPLPSDPLRAEPSVLPCYDPRVQMLPSRPAPPPPPTATGSSTHVHEI</sequence>
<evidence type="ECO:0000256" key="12">
    <source>
        <dbReference type="SAM" id="Phobius"/>
    </source>
</evidence>
<feature type="compositionally biased region" description="Pro residues" evidence="11">
    <location>
        <begin position="798"/>
        <end position="818"/>
    </location>
</feature>
<dbReference type="Gene3D" id="4.10.70.10">
    <property type="entry name" value="Disintegrin domain"/>
    <property type="match status" value="1"/>
</dbReference>
<reference evidence="17" key="1">
    <citation type="submission" date="2025-08" db="UniProtKB">
        <authorList>
            <consortium name="RefSeq"/>
        </authorList>
    </citation>
    <scope>IDENTIFICATION</scope>
</reference>
<name>A0ABM5F3I9_9SAUR</name>
<evidence type="ECO:0000256" key="13">
    <source>
        <dbReference type="SAM" id="SignalP"/>
    </source>
</evidence>
<feature type="disulfide bond" evidence="9">
    <location>
        <begin position="486"/>
        <end position="506"/>
    </location>
</feature>
<evidence type="ECO:0000256" key="4">
    <source>
        <dbReference type="ARBA" id="ARBA00022656"/>
    </source>
</evidence>
<evidence type="ECO:0000259" key="14">
    <source>
        <dbReference type="PROSITE" id="PS50214"/>
    </source>
</evidence>
<feature type="transmembrane region" description="Helical" evidence="12">
    <location>
        <begin position="704"/>
        <end position="723"/>
    </location>
</feature>
<dbReference type="GO" id="GO:0008237">
    <property type="term" value="F:metallopeptidase activity"/>
    <property type="evidence" value="ECO:0007669"/>
    <property type="project" value="UniProtKB-KW"/>
</dbReference>
<keyword evidence="6 12" id="KW-1133">Transmembrane helix</keyword>
<dbReference type="PROSITE" id="PS01186">
    <property type="entry name" value="EGF_2"/>
    <property type="match status" value="1"/>
</dbReference>
<feature type="binding site" evidence="10">
    <location>
        <position position="362"/>
    </location>
    <ligand>
        <name>Zn(2+)</name>
        <dbReference type="ChEBI" id="CHEBI:29105"/>
        <note>catalytic</note>
    </ligand>
</feature>
<evidence type="ECO:0000256" key="7">
    <source>
        <dbReference type="ARBA" id="ARBA00023136"/>
    </source>
</evidence>
<evidence type="ECO:0000313" key="16">
    <source>
        <dbReference type="Proteomes" id="UP001652642"/>
    </source>
</evidence>
<dbReference type="SMART" id="SM00608">
    <property type="entry name" value="ACR"/>
    <property type="match status" value="1"/>
</dbReference>
<dbReference type="InterPro" id="IPR001762">
    <property type="entry name" value="Disintegrin_dom"/>
</dbReference>
<feature type="binding site" evidence="10">
    <location>
        <position position="352"/>
    </location>
    <ligand>
        <name>Zn(2+)</name>
        <dbReference type="ChEBI" id="CHEBI:29105"/>
        <note>catalytic</note>
    </ligand>
</feature>
<dbReference type="Pfam" id="PF00200">
    <property type="entry name" value="Disintegrin"/>
    <property type="match status" value="1"/>
</dbReference>
<proteinExistence type="predicted"/>
<feature type="domain" description="Disintegrin" evidence="14">
    <location>
        <begin position="427"/>
        <end position="514"/>
    </location>
</feature>
<dbReference type="InterPro" id="IPR034027">
    <property type="entry name" value="Reprolysin_adamalysin"/>
</dbReference>
<dbReference type="InterPro" id="IPR006586">
    <property type="entry name" value="ADAM_Cys-rich"/>
</dbReference>
<accession>A0ABM5F3I9</accession>
<comment type="subcellular location">
    <subcellularLocation>
        <location evidence="1">Membrane</location>
        <topology evidence="1">Single-pass membrane protein</topology>
    </subcellularLocation>
    <subcellularLocation>
        <location evidence="2">Secreted</location>
    </subcellularLocation>
</comment>
<keyword evidence="7 12" id="KW-0472">Membrane</keyword>
<keyword evidence="17" id="KW-0378">Hydrolase</keyword>
<keyword evidence="10" id="KW-0862">Zinc</keyword>
<dbReference type="PANTHER" id="PTHR11905:SF130">
    <property type="entry name" value="DISINTEGRIN AND METALLOPROTEINASE DOMAIN-CONTAINING PROTEIN 15"/>
    <property type="match status" value="1"/>
</dbReference>
<keyword evidence="8 9" id="KW-1015">Disulfide bond</keyword>